<evidence type="ECO:0000256" key="3">
    <source>
        <dbReference type="SAM" id="SignalP"/>
    </source>
</evidence>
<dbReference type="PANTHER" id="PTHR30469">
    <property type="entry name" value="MULTIDRUG RESISTANCE PROTEIN MDTA"/>
    <property type="match status" value="1"/>
</dbReference>
<dbReference type="RefSeq" id="WP_204502046.1">
    <property type="nucleotide sequence ID" value="NZ_JAFBDR010000032.1"/>
</dbReference>
<dbReference type="Proteomes" id="UP001296943">
    <property type="component" value="Unassembled WGS sequence"/>
</dbReference>
<evidence type="ECO:0000256" key="2">
    <source>
        <dbReference type="SAM" id="Coils"/>
    </source>
</evidence>
<dbReference type="InterPro" id="IPR058625">
    <property type="entry name" value="MdtA-like_BSH"/>
</dbReference>
<evidence type="ECO:0000259" key="4">
    <source>
        <dbReference type="Pfam" id="PF25917"/>
    </source>
</evidence>
<proteinExistence type="predicted"/>
<evidence type="ECO:0000313" key="7">
    <source>
        <dbReference type="Proteomes" id="UP001296943"/>
    </source>
</evidence>
<keyword evidence="1" id="KW-0813">Transport</keyword>
<dbReference type="Gene3D" id="2.40.420.20">
    <property type="match status" value="1"/>
</dbReference>
<feature type="signal peptide" evidence="3">
    <location>
        <begin position="1"/>
        <end position="25"/>
    </location>
</feature>
<evidence type="ECO:0000313" key="6">
    <source>
        <dbReference type="EMBL" id="MBM7573399.1"/>
    </source>
</evidence>
<gene>
    <name evidence="6" type="ORF">JOC48_003962</name>
</gene>
<feature type="domain" description="Multidrug resistance protein MdtA-like C-terminal permuted SH3" evidence="5">
    <location>
        <begin position="287"/>
        <end position="342"/>
    </location>
</feature>
<feature type="chain" id="PRO_5046738154" evidence="3">
    <location>
        <begin position="26"/>
        <end position="343"/>
    </location>
</feature>
<dbReference type="PROSITE" id="PS51257">
    <property type="entry name" value="PROKAR_LIPOPROTEIN"/>
    <property type="match status" value="1"/>
</dbReference>
<feature type="domain" description="Multidrug resistance protein MdtA-like barrel-sandwich hybrid" evidence="4">
    <location>
        <begin position="83"/>
        <end position="190"/>
    </location>
</feature>
<evidence type="ECO:0000259" key="5">
    <source>
        <dbReference type="Pfam" id="PF25967"/>
    </source>
</evidence>
<evidence type="ECO:0000256" key="1">
    <source>
        <dbReference type="ARBA" id="ARBA00022448"/>
    </source>
</evidence>
<dbReference type="InterPro" id="IPR058627">
    <property type="entry name" value="MdtA-like_C"/>
</dbReference>
<accession>A0ABS2N5H1</accession>
<keyword evidence="7" id="KW-1185">Reference proteome</keyword>
<dbReference type="Pfam" id="PF25917">
    <property type="entry name" value="BSH_RND"/>
    <property type="match status" value="1"/>
</dbReference>
<dbReference type="EMBL" id="JAFBDR010000032">
    <property type="protein sequence ID" value="MBM7573399.1"/>
    <property type="molecule type" value="Genomic_DNA"/>
</dbReference>
<dbReference type="SUPFAM" id="SSF111369">
    <property type="entry name" value="HlyD-like secretion proteins"/>
    <property type="match status" value="1"/>
</dbReference>
<organism evidence="6 7">
    <name type="scientific">Aquibacillus albus</name>
    <dbReference type="NCBI Taxonomy" id="1168171"/>
    <lineage>
        <taxon>Bacteria</taxon>
        <taxon>Bacillati</taxon>
        <taxon>Bacillota</taxon>
        <taxon>Bacilli</taxon>
        <taxon>Bacillales</taxon>
        <taxon>Bacillaceae</taxon>
        <taxon>Aquibacillus</taxon>
    </lineage>
</organism>
<reference evidence="6 7" key="1">
    <citation type="submission" date="2021-01" db="EMBL/GenBank/DDBJ databases">
        <title>Genomic Encyclopedia of Type Strains, Phase IV (KMG-IV): sequencing the most valuable type-strain genomes for metagenomic binning, comparative biology and taxonomic classification.</title>
        <authorList>
            <person name="Goeker M."/>
        </authorList>
    </citation>
    <scope>NUCLEOTIDE SEQUENCE [LARGE SCALE GENOMIC DNA]</scope>
    <source>
        <strain evidence="6 7">DSM 23711</strain>
    </source>
</reference>
<dbReference type="Pfam" id="PF25967">
    <property type="entry name" value="RND-MFP_C"/>
    <property type="match status" value="1"/>
</dbReference>
<keyword evidence="2" id="KW-0175">Coiled coil</keyword>
<name>A0ABS2N5H1_9BACI</name>
<comment type="caution">
    <text evidence="6">The sequence shown here is derived from an EMBL/GenBank/DDBJ whole genome shotgun (WGS) entry which is preliminary data.</text>
</comment>
<protein>
    <submittedName>
        <fullName evidence="6">RND family efflux transporter MFP subunit</fullName>
    </submittedName>
</protein>
<dbReference type="Gene3D" id="2.40.50.100">
    <property type="match status" value="1"/>
</dbReference>
<dbReference type="PANTHER" id="PTHR30469:SF33">
    <property type="entry name" value="SLR1207 PROTEIN"/>
    <property type="match status" value="1"/>
</dbReference>
<sequence>MKKIRFVLTKGSFIVFLCMALSSLAACSLLPKEEETLAPPLVEPTEIEYETEEATIKTIVKEVDGVGNLVPSDQENLFFTESGGRLEAIHVNAGDQVEQGQVLAEIDTGNLSFSISQAEIDLEKAKLHLAQLQEQEADSYAIEIAKLDIQSVELRLNQMKEEQRNAKIISPVNGFVTFVTDKEAGDTIEAYEDLIQVADPQNLQIIYTATSPQDLKEVNVGMPVSIDLSGQDLQGEVVQTPSDVPMEVIEKNDIYQRSILVRVDEIPENVEAGDVANIVVVLQEKENALTIPRGALRTSFGREYVQVLTDESKREVDVEKGIVTSTEIEVLKGLEEGDQVILK</sequence>
<feature type="coiled-coil region" evidence="2">
    <location>
        <begin position="115"/>
        <end position="169"/>
    </location>
</feature>
<keyword evidence="3" id="KW-0732">Signal</keyword>